<dbReference type="SMART" id="SM00563">
    <property type="entry name" value="PlsC"/>
    <property type="match status" value="1"/>
</dbReference>
<proteinExistence type="inferred from homology"/>
<dbReference type="OrthoDB" id="189226at2759"/>
<dbReference type="AlphaFoldDB" id="A0A836FVZ6"/>
<feature type="region of interest" description="Disordered" evidence="4">
    <location>
        <begin position="354"/>
        <end position="402"/>
    </location>
</feature>
<accession>A0A836FVZ6</accession>
<dbReference type="InterPro" id="IPR002123">
    <property type="entry name" value="Plipid/glycerol_acylTrfase"/>
</dbReference>
<evidence type="ECO:0000259" key="6">
    <source>
        <dbReference type="SMART" id="SM00563"/>
    </source>
</evidence>
<evidence type="ECO:0000313" key="8">
    <source>
        <dbReference type="Proteomes" id="UP000670152"/>
    </source>
</evidence>
<feature type="compositionally biased region" description="Polar residues" evidence="4">
    <location>
        <begin position="354"/>
        <end position="367"/>
    </location>
</feature>
<evidence type="ECO:0000256" key="3">
    <source>
        <dbReference type="ARBA" id="ARBA00023315"/>
    </source>
</evidence>
<feature type="domain" description="Phospholipid/glycerol acyltransferase" evidence="6">
    <location>
        <begin position="92"/>
        <end position="214"/>
    </location>
</feature>
<dbReference type="GO" id="GO:0012505">
    <property type="term" value="C:endomembrane system"/>
    <property type="evidence" value="ECO:0007669"/>
    <property type="project" value="TreeGrafter"/>
</dbReference>
<dbReference type="InterPro" id="IPR006170">
    <property type="entry name" value="PBP/GOBP"/>
</dbReference>
<evidence type="ECO:0000256" key="4">
    <source>
        <dbReference type="SAM" id="MobiDB-lite"/>
    </source>
</evidence>
<dbReference type="SUPFAM" id="SSF69593">
    <property type="entry name" value="Glycerol-3-phosphate (1)-acyltransferase"/>
    <property type="match status" value="1"/>
</dbReference>
<sequence>MRVLAFMKQWLVIHLLFAITFFTSGLIINFFQCILYLGLKPFSKYFYRKINYYLCYSFFCQLVFMAEWWAESDLILYIDKKDFDKYFGNEHGYLLMNHSYETDWLIGWLLCDRVRLLGNCKAYAKKSLQYIPTLGWSWKFAESIFLERSWEKDKENIKLQIKELVEYPDTMWLLLYPEGTRFTPKKLEASQKFAIEKGLPVLKYHLTPRTKGFTASIPHMRGKATAIYDIQIAFKPSDPVKPTMKNLLFGKRVEGHMYAKRISTEEVPEGDEAAAEWLQTLYQQKSLKCRSSVQQVQHDQYQKIMQICKARSKTDNNHSNNDSSSEGDDSDDSLSVDLFGTKFFITNGGNKFSNIQSWKDPNENRYTNGNRKSSHSSRSSNNRDFSYSNGAGRSSYDQTHDNFENGKQQEQCITQCFFNELNMVDQRGYPEQVSIIQFMTRNTHNPELQDLIEEAVIECFHYLDSDARQNACYFSENLLTCLIDKGKEVCIQIFQGL</sequence>
<evidence type="ECO:0000256" key="5">
    <source>
        <dbReference type="SAM" id="Phobius"/>
    </source>
</evidence>
<keyword evidence="8" id="KW-1185">Reference proteome</keyword>
<keyword evidence="5" id="KW-0812">Transmembrane</keyword>
<reference evidence="7 8" key="1">
    <citation type="submission" date="2020-02" db="EMBL/GenBank/DDBJ databases">
        <title>Relaxed selection underlies rapid genomic changes in the transitions from sociality to social parasitism in ants.</title>
        <authorList>
            <person name="Bi X."/>
        </authorList>
    </citation>
    <scope>NUCLEOTIDE SEQUENCE [LARGE SCALE GENOMIC DNA]</scope>
    <source>
        <strain evidence="7">BGI-DK2014b</strain>
        <tissue evidence="7">Whole body</tissue>
    </source>
</reference>
<dbReference type="Pfam" id="PF16076">
    <property type="entry name" value="Acyltransf_C"/>
    <property type="match status" value="1"/>
</dbReference>
<evidence type="ECO:0000313" key="7">
    <source>
        <dbReference type="EMBL" id="KAG5345627.1"/>
    </source>
</evidence>
<dbReference type="InterPro" id="IPR032098">
    <property type="entry name" value="Acyltransf_C"/>
</dbReference>
<dbReference type="Pfam" id="PF01553">
    <property type="entry name" value="Acyltransferase"/>
    <property type="match status" value="1"/>
</dbReference>
<dbReference type="PANTHER" id="PTHR10983">
    <property type="entry name" value="1-ACYLGLYCEROL-3-PHOSPHATE ACYLTRANSFERASE-RELATED"/>
    <property type="match status" value="1"/>
</dbReference>
<feature type="non-terminal residue" evidence="7">
    <location>
        <position position="1"/>
    </location>
</feature>
<evidence type="ECO:0000256" key="1">
    <source>
        <dbReference type="ARBA" id="ARBA00008655"/>
    </source>
</evidence>
<protein>
    <submittedName>
        <fullName evidence="7">PLCC acyltransferase</fullName>
    </submittedName>
</protein>
<dbReference type="CDD" id="cd07990">
    <property type="entry name" value="LPLAT_LCLAT1-like"/>
    <property type="match status" value="1"/>
</dbReference>
<dbReference type="InterPro" id="IPR036728">
    <property type="entry name" value="PBP_GOBP_sf"/>
</dbReference>
<comment type="similarity">
    <text evidence="1">Belongs to the 1-acyl-sn-glycerol-3-phosphate acyltransferase family.</text>
</comment>
<organism evidence="7 8">
    <name type="scientific">Acromyrmex heyeri</name>
    <dbReference type="NCBI Taxonomy" id="230685"/>
    <lineage>
        <taxon>Eukaryota</taxon>
        <taxon>Metazoa</taxon>
        <taxon>Ecdysozoa</taxon>
        <taxon>Arthropoda</taxon>
        <taxon>Hexapoda</taxon>
        <taxon>Insecta</taxon>
        <taxon>Pterygota</taxon>
        <taxon>Neoptera</taxon>
        <taxon>Endopterygota</taxon>
        <taxon>Hymenoptera</taxon>
        <taxon>Apocrita</taxon>
        <taxon>Aculeata</taxon>
        <taxon>Formicoidea</taxon>
        <taxon>Formicidae</taxon>
        <taxon>Myrmicinae</taxon>
        <taxon>Acromyrmex</taxon>
    </lineage>
</organism>
<feature type="compositionally biased region" description="Low complexity" evidence="4">
    <location>
        <begin position="368"/>
        <end position="389"/>
    </location>
</feature>
<keyword evidence="2 7" id="KW-0808">Transferase</keyword>
<dbReference type="Gene3D" id="1.10.238.20">
    <property type="entry name" value="Pheromone/general odorant binding protein domain"/>
    <property type="match status" value="1"/>
</dbReference>
<keyword evidence="3 7" id="KW-0012">Acyltransferase</keyword>
<dbReference type="PANTHER" id="PTHR10983:SF24">
    <property type="entry name" value="1-ACYLGLYCEROL-3-PHOSPHATE O-ACYLTRANSFERASE 3, ISOFORM E-RELATED"/>
    <property type="match status" value="1"/>
</dbReference>
<keyword evidence="5" id="KW-1133">Transmembrane helix</keyword>
<dbReference type="GO" id="GO:0005549">
    <property type="term" value="F:odorant binding"/>
    <property type="evidence" value="ECO:0007669"/>
    <property type="project" value="InterPro"/>
</dbReference>
<name>A0A836FVZ6_9HYME</name>
<dbReference type="EMBL" id="JAANIB010000296">
    <property type="protein sequence ID" value="KAG5345627.1"/>
    <property type="molecule type" value="Genomic_DNA"/>
</dbReference>
<dbReference type="Proteomes" id="UP000670152">
    <property type="component" value="Unassembled WGS sequence"/>
</dbReference>
<evidence type="ECO:0000256" key="2">
    <source>
        <dbReference type="ARBA" id="ARBA00022679"/>
    </source>
</evidence>
<gene>
    <name evidence="7" type="primary">Agpat3</name>
    <name evidence="7" type="ORF">G6Z77_0009761</name>
</gene>
<dbReference type="GO" id="GO:0003841">
    <property type="term" value="F:1-acylglycerol-3-phosphate O-acyltransferase activity"/>
    <property type="evidence" value="ECO:0007669"/>
    <property type="project" value="TreeGrafter"/>
</dbReference>
<feature type="transmembrane region" description="Helical" evidence="5">
    <location>
        <begin position="50"/>
        <end position="70"/>
    </location>
</feature>
<dbReference type="SUPFAM" id="SSF47565">
    <property type="entry name" value="Insect pheromone/odorant-binding proteins"/>
    <property type="match status" value="1"/>
</dbReference>
<keyword evidence="5" id="KW-0472">Membrane</keyword>
<dbReference type="Pfam" id="PF01395">
    <property type="entry name" value="PBP_GOBP"/>
    <property type="match status" value="1"/>
</dbReference>
<feature type="transmembrane region" description="Helical" evidence="5">
    <location>
        <begin position="12"/>
        <end position="38"/>
    </location>
</feature>
<feature type="non-terminal residue" evidence="7">
    <location>
        <position position="497"/>
    </location>
</feature>
<feature type="region of interest" description="Disordered" evidence="4">
    <location>
        <begin position="312"/>
        <end position="332"/>
    </location>
</feature>
<comment type="caution">
    <text evidence="7">The sequence shown here is derived from an EMBL/GenBank/DDBJ whole genome shotgun (WGS) entry which is preliminary data.</text>
</comment>